<proteinExistence type="predicted"/>
<evidence type="ECO:0000313" key="1">
    <source>
        <dbReference type="EMBL" id="DAD71092.1"/>
    </source>
</evidence>
<accession>A0A8S5LLX8</accession>
<reference evidence="1" key="1">
    <citation type="journal article" date="2021" name="Proc. Natl. Acad. Sci. U.S.A.">
        <title>A Catalog of Tens of Thousands of Viruses from Human Metagenomes Reveals Hidden Associations with Chronic Diseases.</title>
        <authorList>
            <person name="Tisza M.J."/>
            <person name="Buck C.B."/>
        </authorList>
    </citation>
    <scope>NUCLEOTIDE SEQUENCE</scope>
    <source>
        <strain evidence="1">CtiuS14</strain>
    </source>
</reference>
<name>A0A8S5LLX8_9CAUD</name>
<dbReference type="EMBL" id="BK015876">
    <property type="protein sequence ID" value="DAD71092.1"/>
    <property type="molecule type" value="Genomic_DNA"/>
</dbReference>
<sequence length="73" mass="8406">MGWKVYKVPIEHRQAMEAIMKGYDADEAAELVPKDQWRNIAYFGELNDAGLFVDALHTPDGYTAIYTIREEKD</sequence>
<protein>
    <submittedName>
        <fullName evidence="1">Uncharacterized protein</fullName>
    </submittedName>
</protein>
<organism evidence="1">
    <name type="scientific">Podoviridae sp. ctiuS14</name>
    <dbReference type="NCBI Taxonomy" id="2827620"/>
    <lineage>
        <taxon>Viruses</taxon>
        <taxon>Duplodnaviria</taxon>
        <taxon>Heunggongvirae</taxon>
        <taxon>Uroviricota</taxon>
        <taxon>Caudoviricetes</taxon>
    </lineage>
</organism>